<dbReference type="HOGENOM" id="CLU_034545_4_0_0"/>
<evidence type="ECO:0000256" key="1">
    <source>
        <dbReference type="SAM" id="Phobius"/>
    </source>
</evidence>
<dbReference type="SUPFAM" id="SSF81606">
    <property type="entry name" value="PP2C-like"/>
    <property type="match status" value="1"/>
</dbReference>
<gene>
    <name evidence="3" type="ordered locus">Psta_1567</name>
</gene>
<dbReference type="PROSITE" id="PS51746">
    <property type="entry name" value="PPM_2"/>
    <property type="match status" value="1"/>
</dbReference>
<keyword evidence="1" id="KW-1133">Transmembrane helix</keyword>
<feature type="transmembrane region" description="Helical" evidence="1">
    <location>
        <begin position="300"/>
        <end position="320"/>
    </location>
</feature>
<keyword evidence="1" id="KW-0472">Membrane</keyword>
<evidence type="ECO:0000313" key="4">
    <source>
        <dbReference type="Proteomes" id="UP000001887"/>
    </source>
</evidence>
<dbReference type="EMBL" id="CP001848">
    <property type="protein sequence ID" value="ADB16242.1"/>
    <property type="molecule type" value="Genomic_DNA"/>
</dbReference>
<dbReference type="InterPro" id="IPR036457">
    <property type="entry name" value="PPM-type-like_dom_sf"/>
</dbReference>
<dbReference type="Gene3D" id="3.60.40.10">
    <property type="entry name" value="PPM-type phosphatase domain"/>
    <property type="match status" value="1"/>
</dbReference>
<dbReference type="PANTHER" id="PTHR47992">
    <property type="entry name" value="PROTEIN PHOSPHATASE"/>
    <property type="match status" value="1"/>
</dbReference>
<dbReference type="GO" id="GO:0004722">
    <property type="term" value="F:protein serine/threonine phosphatase activity"/>
    <property type="evidence" value="ECO:0007669"/>
    <property type="project" value="InterPro"/>
</dbReference>
<dbReference type="SMART" id="SM00332">
    <property type="entry name" value="PP2Cc"/>
    <property type="match status" value="1"/>
</dbReference>
<reference evidence="3 4" key="1">
    <citation type="journal article" date="2009" name="Stand. Genomic Sci.">
        <title>Complete genome sequence of Pirellula staleyi type strain (ATCC 27377).</title>
        <authorList>
            <person name="Clum A."/>
            <person name="Tindall B.J."/>
            <person name="Sikorski J."/>
            <person name="Ivanova N."/>
            <person name="Mavrommatis K."/>
            <person name="Lucas S."/>
            <person name="Glavina del Rio T."/>
            <person name="Nolan M."/>
            <person name="Chen F."/>
            <person name="Tice H."/>
            <person name="Pitluck S."/>
            <person name="Cheng J.F."/>
            <person name="Chertkov O."/>
            <person name="Brettin T."/>
            <person name="Han C."/>
            <person name="Detter J.C."/>
            <person name="Kuske C."/>
            <person name="Bruce D."/>
            <person name="Goodwin L."/>
            <person name="Ovchinikova G."/>
            <person name="Pati A."/>
            <person name="Mikhailova N."/>
            <person name="Chen A."/>
            <person name="Palaniappan K."/>
            <person name="Land M."/>
            <person name="Hauser L."/>
            <person name="Chang Y.J."/>
            <person name="Jeffries C.D."/>
            <person name="Chain P."/>
            <person name="Rohde M."/>
            <person name="Goker M."/>
            <person name="Bristow J."/>
            <person name="Eisen J.A."/>
            <person name="Markowitz V."/>
            <person name="Hugenholtz P."/>
            <person name="Kyrpides N.C."/>
            <person name="Klenk H.P."/>
            <person name="Lapidus A."/>
        </authorList>
    </citation>
    <scope>NUCLEOTIDE SEQUENCE [LARGE SCALE GENOMIC DNA]</scope>
    <source>
        <strain evidence="4">ATCC 27377 / DSM 6068 / ICPB 4128</strain>
    </source>
</reference>
<dbReference type="InterPro" id="IPR001932">
    <property type="entry name" value="PPM-type_phosphatase-like_dom"/>
</dbReference>
<dbReference type="STRING" id="530564.Psta_1567"/>
<dbReference type="AlphaFoldDB" id="D2QXQ7"/>
<dbReference type="CDD" id="cd00143">
    <property type="entry name" value="PP2Cc"/>
    <property type="match status" value="1"/>
</dbReference>
<dbReference type="Proteomes" id="UP000001887">
    <property type="component" value="Chromosome"/>
</dbReference>
<dbReference type="OrthoDB" id="9801841at2"/>
<dbReference type="InterPro" id="IPR015655">
    <property type="entry name" value="PP2C"/>
</dbReference>
<organism evidence="3 4">
    <name type="scientific">Pirellula staleyi (strain ATCC 27377 / DSM 6068 / ICPB 4128)</name>
    <name type="common">Pirella staleyi</name>
    <dbReference type="NCBI Taxonomy" id="530564"/>
    <lineage>
        <taxon>Bacteria</taxon>
        <taxon>Pseudomonadati</taxon>
        <taxon>Planctomycetota</taxon>
        <taxon>Planctomycetia</taxon>
        <taxon>Pirellulales</taxon>
        <taxon>Pirellulaceae</taxon>
        <taxon>Pirellula</taxon>
    </lineage>
</organism>
<feature type="domain" description="PPM-type phosphatase" evidence="2">
    <location>
        <begin position="8"/>
        <end position="251"/>
    </location>
</feature>
<keyword evidence="4" id="KW-1185">Reference proteome</keyword>
<evidence type="ECO:0000313" key="3">
    <source>
        <dbReference type="EMBL" id="ADB16242.1"/>
    </source>
</evidence>
<evidence type="ECO:0000259" key="2">
    <source>
        <dbReference type="PROSITE" id="PS51746"/>
    </source>
</evidence>
<name>D2QXQ7_PIRSD</name>
<dbReference type="Pfam" id="PF13672">
    <property type="entry name" value="PP2C_2"/>
    <property type="match status" value="1"/>
</dbReference>
<protein>
    <submittedName>
        <fullName evidence="3">Protein serine/threonine phosphatase</fullName>
    </submittedName>
</protein>
<dbReference type="KEGG" id="psl:Psta_1567"/>
<keyword evidence="1" id="KW-0812">Transmembrane</keyword>
<dbReference type="eggNOG" id="COG0631">
    <property type="taxonomic scope" value="Bacteria"/>
</dbReference>
<accession>D2QXQ7</accession>
<dbReference type="SMART" id="SM00331">
    <property type="entry name" value="PP2C_SIG"/>
    <property type="match status" value="1"/>
</dbReference>
<sequence>MTSSTGLQVAATTDVGMRRTTNQDSHSLICADTPNLWLTRGHFFMVADGMGAHAAGELASKLAADGVPYLYHKYVEHSAPEALERAIRETNAEVNRRGMANPDFHNMGTTASCLVILPQGAILAHIGDSRVYRLRGGQVQQLTFDHSLQWELRASGALPEGSDLSAAVPKNVITRSLGPNPTVQVDLEGPHPVAVGDVYMLCSDGLTGRVEDHELGMILGCLPAEEASQALVDLANLRGGPDNITVLVARVESPQVATGGTPAGALTIGGKNEPKHVSPILWIVAGVAALTAALTAVLSLYYVAIGSLAIGAVALGIALINRYSGVNRGTALTGGRMLGRGPYTSTPAVPNREFFDKLAATVEELREAAQESNSQVNWARFDEFVRRASAAAKSNDIAEGICQYCRCISTTLAELRAQNNNKKASDSAIQY</sequence>
<proteinExistence type="predicted"/>